<evidence type="ECO:0000313" key="5">
    <source>
        <dbReference type="Proteomes" id="UP000250245"/>
    </source>
</evidence>
<dbReference type="PANTHER" id="PTHR35601">
    <property type="entry name" value="TOXIN RELE"/>
    <property type="match status" value="1"/>
</dbReference>
<dbReference type="EC" id="3.1.-.-" evidence="4"/>
<organism evidence="4 5">
    <name type="scientific">Mobiluncus curtisii</name>
    <dbReference type="NCBI Taxonomy" id="2051"/>
    <lineage>
        <taxon>Bacteria</taxon>
        <taxon>Bacillati</taxon>
        <taxon>Actinomycetota</taxon>
        <taxon>Actinomycetes</taxon>
        <taxon>Actinomycetales</taxon>
        <taxon>Actinomycetaceae</taxon>
        <taxon>Mobiluncus</taxon>
    </lineage>
</organism>
<accession>A0A2X2YGN7</accession>
<evidence type="ECO:0000313" key="4">
    <source>
        <dbReference type="EMBL" id="SQB65538.1"/>
    </source>
</evidence>
<dbReference type="AlphaFoldDB" id="A0A2X2YGN7"/>
<dbReference type="Pfam" id="PF05016">
    <property type="entry name" value="ParE_toxin"/>
    <property type="match status" value="1"/>
</dbReference>
<dbReference type="OMA" id="CENPRGI"/>
<dbReference type="SUPFAM" id="SSF143011">
    <property type="entry name" value="RelE-like"/>
    <property type="match status" value="1"/>
</dbReference>
<gene>
    <name evidence="4" type="primary">relG</name>
    <name evidence="3" type="ORF">HHJ67_05145</name>
    <name evidence="4" type="ORF">NCTC11820_01606</name>
</gene>
<dbReference type="Gene3D" id="3.30.2310.20">
    <property type="entry name" value="RelE-like"/>
    <property type="match status" value="1"/>
</dbReference>
<evidence type="ECO:0000256" key="2">
    <source>
        <dbReference type="ARBA" id="ARBA00022649"/>
    </source>
</evidence>
<dbReference type="Proteomes" id="UP000553981">
    <property type="component" value="Unassembled WGS sequence"/>
</dbReference>
<dbReference type="InterPro" id="IPR007712">
    <property type="entry name" value="RelE/ParE_toxin"/>
</dbReference>
<evidence type="ECO:0000256" key="1">
    <source>
        <dbReference type="ARBA" id="ARBA00006226"/>
    </source>
</evidence>
<dbReference type="PANTHER" id="PTHR35601:SF1">
    <property type="entry name" value="TOXIN RELE"/>
    <property type="match status" value="1"/>
</dbReference>
<evidence type="ECO:0000313" key="3">
    <source>
        <dbReference type="EMBL" id="NMW87138.1"/>
    </source>
</evidence>
<dbReference type="RefSeq" id="WP_004007453.1">
    <property type="nucleotide sequence ID" value="NZ_CAMYEK010000007.1"/>
</dbReference>
<sequence>MTYQVRWTNAARKDLKSIPKKQRILLVTWVRDHLDGCENPRGIPQGKQLQGTKNGWRWRIGSYRVIGQIKDQELVINIVRAGHRQGVYRPLPKI</sequence>
<proteinExistence type="inferred from homology"/>
<dbReference type="EMBL" id="JABCUI010000002">
    <property type="protein sequence ID" value="NMW87138.1"/>
    <property type="molecule type" value="Genomic_DNA"/>
</dbReference>
<reference evidence="4 5" key="1">
    <citation type="submission" date="2018-06" db="EMBL/GenBank/DDBJ databases">
        <authorList>
            <consortium name="Pathogen Informatics"/>
            <person name="Doyle S."/>
        </authorList>
    </citation>
    <scope>NUCLEOTIDE SEQUENCE [LARGE SCALE GENOMIC DNA]</scope>
    <source>
        <strain evidence="4 5">NCTC11820</strain>
    </source>
</reference>
<reference evidence="3 6" key="2">
    <citation type="submission" date="2020-04" db="EMBL/GenBank/DDBJ databases">
        <title>Antimicrobial susceptibility and clonality of vaginal-derived multi-drug resistant Mobiluncus isolates in China.</title>
        <authorList>
            <person name="Zhang X."/>
        </authorList>
    </citation>
    <scope>NUCLEOTIDE SEQUENCE [LARGE SCALE GENOMIC DNA]</scope>
    <source>
        <strain evidence="3 6">19</strain>
    </source>
</reference>
<keyword evidence="4" id="KW-0378">Hydrolase</keyword>
<dbReference type="InterPro" id="IPR035093">
    <property type="entry name" value="RelE/ParE_toxin_dom_sf"/>
</dbReference>
<protein>
    <submittedName>
        <fullName evidence="4">Toxin RelG</fullName>
        <ecNumber evidence="4">3.1.-.-</ecNumber>
    </submittedName>
    <submittedName>
        <fullName evidence="3">Type II toxin-antitoxin system RelE/ParE family toxin</fullName>
    </submittedName>
</protein>
<evidence type="ECO:0000313" key="6">
    <source>
        <dbReference type="Proteomes" id="UP000553981"/>
    </source>
</evidence>
<comment type="similarity">
    <text evidence="1">Belongs to the RelE toxin family.</text>
</comment>
<keyword evidence="2" id="KW-1277">Toxin-antitoxin system</keyword>
<dbReference type="EMBL" id="UASJ01000001">
    <property type="protein sequence ID" value="SQB65538.1"/>
    <property type="molecule type" value="Genomic_DNA"/>
</dbReference>
<dbReference type="GO" id="GO:0016787">
    <property type="term" value="F:hydrolase activity"/>
    <property type="evidence" value="ECO:0007669"/>
    <property type="project" value="UniProtKB-KW"/>
</dbReference>
<name>A0A2X2YGN7_9ACTO</name>
<dbReference type="Proteomes" id="UP000250245">
    <property type="component" value="Unassembled WGS sequence"/>
</dbReference>
<dbReference type="GeneID" id="55565121"/>